<dbReference type="RefSeq" id="WP_111257842.1">
    <property type="nucleotide sequence ID" value="NZ_POTW01000099.1"/>
</dbReference>
<sequence>MKYWLGLDVGTSSVKAVAIGAEGEVAASARCPYVTHRSGPEMAEQDPADYLKAVRTTISALEIDSTKIAAVGLSGHTPTTVLVDENDEPVRPAMTWQDRRAEEEAQVLSRRHPDPIGLFGTPLYWSPTAIPAKLLWLSRHEPGTVANTRWILQPKDYIGLALTGAPTSDPWSSKGLCNVVTGAPASAFLRSVGWSDGVCPPIDHAWNYRGAVTEIAAHEFGLPDGIPVAVGWSDALAAMLRVGAFTSQTAFIISGTSDIVGSTFRGDAPDVPGLLTIPRECAPLPATYGPIQSSGDSLEWLARILGRSVSDLMFLQPSPAVEPPTFVPYLRGERAPYWNLRVRGGFSGLSAEHNAGDLVQGAMEGISFAARRILDNIGVGESSEVHLAGVGAEERWAQVRAATLGRPIVIHKDGDAAAVGAAILGAAASGQDIAAVVSRVSRNAQRVDPAPSDAEDARRRFAAFGRLSAFALAETASPAPSKRGDIVYENAGSNRDSIEGRRAQ</sequence>
<dbReference type="Gene3D" id="3.30.420.40">
    <property type="match status" value="2"/>
</dbReference>
<dbReference type="SUPFAM" id="SSF53067">
    <property type="entry name" value="Actin-like ATPase domain"/>
    <property type="match status" value="2"/>
</dbReference>
<dbReference type="PIRSF" id="PIRSF000538">
    <property type="entry name" value="GlpK"/>
    <property type="match status" value="1"/>
</dbReference>
<dbReference type="GO" id="GO:0016301">
    <property type="term" value="F:kinase activity"/>
    <property type="evidence" value="ECO:0007669"/>
    <property type="project" value="UniProtKB-KW"/>
</dbReference>
<evidence type="ECO:0000256" key="4">
    <source>
        <dbReference type="ARBA" id="ARBA00022777"/>
    </source>
</evidence>
<dbReference type="InterPro" id="IPR000577">
    <property type="entry name" value="Carb_kinase_FGGY"/>
</dbReference>
<dbReference type="EMBL" id="POTW01000099">
    <property type="protein sequence ID" value="PZF80142.1"/>
    <property type="molecule type" value="Genomic_DNA"/>
</dbReference>
<protein>
    <recommendedName>
        <fullName evidence="10">Carbohydrate kinase</fullName>
    </recommendedName>
</protein>
<evidence type="ECO:0000259" key="6">
    <source>
        <dbReference type="Pfam" id="PF00370"/>
    </source>
</evidence>
<feature type="region of interest" description="Disordered" evidence="5">
    <location>
        <begin position="475"/>
        <end position="504"/>
    </location>
</feature>
<evidence type="ECO:0000256" key="2">
    <source>
        <dbReference type="ARBA" id="ARBA00022629"/>
    </source>
</evidence>
<gene>
    <name evidence="8" type="ORF">C1I92_27555</name>
</gene>
<dbReference type="PANTHER" id="PTHR43095">
    <property type="entry name" value="SUGAR KINASE"/>
    <property type="match status" value="1"/>
</dbReference>
<evidence type="ECO:0000256" key="5">
    <source>
        <dbReference type="SAM" id="MobiDB-lite"/>
    </source>
</evidence>
<dbReference type="InterPro" id="IPR018484">
    <property type="entry name" value="FGGY_N"/>
</dbReference>
<dbReference type="Proteomes" id="UP000248764">
    <property type="component" value="Unassembled WGS sequence"/>
</dbReference>
<comment type="similarity">
    <text evidence="1">Belongs to the FGGY kinase family.</text>
</comment>
<dbReference type="Pfam" id="PF02782">
    <property type="entry name" value="FGGY_C"/>
    <property type="match status" value="1"/>
</dbReference>
<dbReference type="Pfam" id="PF00370">
    <property type="entry name" value="FGGY_N"/>
    <property type="match status" value="1"/>
</dbReference>
<dbReference type="GO" id="GO:0042732">
    <property type="term" value="P:D-xylose metabolic process"/>
    <property type="evidence" value="ECO:0007669"/>
    <property type="project" value="UniProtKB-KW"/>
</dbReference>
<reference evidence="8 9" key="1">
    <citation type="submission" date="2018-01" db="EMBL/GenBank/DDBJ databases">
        <title>Draft genome sequence of Jiangella sp. GTF31.</title>
        <authorList>
            <person name="Sahin N."/>
            <person name="Ay H."/>
            <person name="Saygin H."/>
        </authorList>
    </citation>
    <scope>NUCLEOTIDE SEQUENCE [LARGE SCALE GENOMIC DNA]</scope>
    <source>
        <strain evidence="8 9">GTF31</strain>
    </source>
</reference>
<dbReference type="InterPro" id="IPR043129">
    <property type="entry name" value="ATPase_NBD"/>
</dbReference>
<evidence type="ECO:0000256" key="1">
    <source>
        <dbReference type="ARBA" id="ARBA00009156"/>
    </source>
</evidence>
<evidence type="ECO:0000259" key="7">
    <source>
        <dbReference type="Pfam" id="PF02782"/>
    </source>
</evidence>
<name>A0A2W2B2B2_9ACTN</name>
<organism evidence="8 9">
    <name type="scientific">Jiangella anatolica</name>
    <dbReference type="NCBI Taxonomy" id="2670374"/>
    <lineage>
        <taxon>Bacteria</taxon>
        <taxon>Bacillati</taxon>
        <taxon>Actinomycetota</taxon>
        <taxon>Actinomycetes</taxon>
        <taxon>Jiangellales</taxon>
        <taxon>Jiangellaceae</taxon>
        <taxon>Jiangella</taxon>
    </lineage>
</organism>
<keyword evidence="4" id="KW-0418">Kinase</keyword>
<keyword evidence="2" id="KW-0859">Xylose metabolism</keyword>
<feature type="domain" description="Carbohydrate kinase FGGY C-terminal" evidence="7">
    <location>
        <begin position="251"/>
        <end position="428"/>
    </location>
</feature>
<keyword evidence="3" id="KW-0808">Transferase</keyword>
<dbReference type="InterPro" id="IPR018485">
    <property type="entry name" value="FGGY_C"/>
</dbReference>
<dbReference type="InterPro" id="IPR050406">
    <property type="entry name" value="FGGY_Carb_Kinase"/>
</dbReference>
<proteinExistence type="inferred from homology"/>
<keyword evidence="2" id="KW-0119">Carbohydrate metabolism</keyword>
<comment type="caution">
    <text evidence="8">The sequence shown here is derived from an EMBL/GenBank/DDBJ whole genome shotgun (WGS) entry which is preliminary data.</text>
</comment>
<evidence type="ECO:0000313" key="9">
    <source>
        <dbReference type="Proteomes" id="UP000248764"/>
    </source>
</evidence>
<evidence type="ECO:0008006" key="10">
    <source>
        <dbReference type="Google" id="ProtNLM"/>
    </source>
</evidence>
<evidence type="ECO:0000313" key="8">
    <source>
        <dbReference type="EMBL" id="PZF80142.1"/>
    </source>
</evidence>
<dbReference type="PANTHER" id="PTHR43095:SF5">
    <property type="entry name" value="XYLULOSE KINASE"/>
    <property type="match status" value="1"/>
</dbReference>
<keyword evidence="9" id="KW-1185">Reference proteome</keyword>
<dbReference type="AlphaFoldDB" id="A0A2W2B2B2"/>
<evidence type="ECO:0000256" key="3">
    <source>
        <dbReference type="ARBA" id="ARBA00022679"/>
    </source>
</evidence>
<accession>A0A2W2B2B2</accession>
<feature type="domain" description="Carbohydrate kinase FGGY N-terminal" evidence="6">
    <location>
        <begin position="3"/>
        <end position="240"/>
    </location>
</feature>